<accession>A0A5C4LB98</accession>
<dbReference type="Proteomes" id="UP000305267">
    <property type="component" value="Unassembled WGS sequence"/>
</dbReference>
<reference evidence="2 3" key="1">
    <citation type="submission" date="2019-06" db="EMBL/GenBank/DDBJ databases">
        <title>Genome of Methylobacterium sp. 17Sr1-39.</title>
        <authorList>
            <person name="Seo T."/>
        </authorList>
    </citation>
    <scope>NUCLEOTIDE SEQUENCE [LARGE SCALE GENOMIC DNA]</scope>
    <source>
        <strain evidence="2 3">17Sr1-39</strain>
    </source>
</reference>
<dbReference type="GO" id="GO:0006355">
    <property type="term" value="P:regulation of DNA-templated transcription"/>
    <property type="evidence" value="ECO:0007669"/>
    <property type="project" value="InterPro"/>
</dbReference>
<dbReference type="OrthoDB" id="7452585at2"/>
<sequence length="44" mass="4784">MLRLDPDMLAALDELIARQPDPKPSRPEAVRQVLAQALGLTSVS</sequence>
<keyword evidence="3" id="KW-1185">Reference proteome</keyword>
<feature type="domain" description="Ribbon-helix-helix protein CopG" evidence="1">
    <location>
        <begin position="2"/>
        <end position="39"/>
    </location>
</feature>
<organism evidence="2 3">
    <name type="scientific">Methylobacterium terricola</name>
    <dbReference type="NCBI Taxonomy" id="2583531"/>
    <lineage>
        <taxon>Bacteria</taxon>
        <taxon>Pseudomonadati</taxon>
        <taxon>Pseudomonadota</taxon>
        <taxon>Alphaproteobacteria</taxon>
        <taxon>Hyphomicrobiales</taxon>
        <taxon>Methylobacteriaceae</taxon>
        <taxon>Methylobacterium</taxon>
    </lineage>
</organism>
<proteinExistence type="predicted"/>
<gene>
    <name evidence="2" type="ORF">FF100_29360</name>
</gene>
<dbReference type="InterPro" id="IPR002145">
    <property type="entry name" value="CopG"/>
</dbReference>
<protein>
    <submittedName>
        <fullName evidence="2">Ribbon-helix-helix protein, CopG family</fullName>
    </submittedName>
</protein>
<dbReference type="AlphaFoldDB" id="A0A5C4LB98"/>
<evidence type="ECO:0000313" key="3">
    <source>
        <dbReference type="Proteomes" id="UP000305267"/>
    </source>
</evidence>
<dbReference type="RefSeq" id="WP_139039365.1">
    <property type="nucleotide sequence ID" value="NZ_VDDA01000023.1"/>
</dbReference>
<evidence type="ECO:0000259" key="1">
    <source>
        <dbReference type="Pfam" id="PF01402"/>
    </source>
</evidence>
<name>A0A5C4LB98_9HYPH</name>
<dbReference type="EMBL" id="VDDA01000023">
    <property type="protein sequence ID" value="TNC08448.1"/>
    <property type="molecule type" value="Genomic_DNA"/>
</dbReference>
<evidence type="ECO:0000313" key="2">
    <source>
        <dbReference type="EMBL" id="TNC08448.1"/>
    </source>
</evidence>
<comment type="caution">
    <text evidence="2">The sequence shown here is derived from an EMBL/GenBank/DDBJ whole genome shotgun (WGS) entry which is preliminary data.</text>
</comment>
<dbReference type="Pfam" id="PF01402">
    <property type="entry name" value="RHH_1"/>
    <property type="match status" value="1"/>
</dbReference>